<dbReference type="NCBIfam" id="NF003274">
    <property type="entry name" value="PRK04262.1"/>
    <property type="match status" value="1"/>
</dbReference>
<accession>A0A6S5RR26</accession>
<name>A0A6S5RR26_9GAMM</name>
<dbReference type="Pfam" id="PF08545">
    <property type="entry name" value="ACP_syn_III"/>
    <property type="match status" value="1"/>
</dbReference>
<dbReference type="EMBL" id="AP022213">
    <property type="protein sequence ID" value="BBT16737.1"/>
    <property type="molecule type" value="Genomic_DNA"/>
</dbReference>
<feature type="domain" description="Beta-ketoacyl-[acyl-carrier-protein] synthase III N-terminal" evidence="1">
    <location>
        <begin position="122"/>
        <end position="183"/>
    </location>
</feature>
<dbReference type="SUPFAM" id="SSF53901">
    <property type="entry name" value="Thiolase-like"/>
    <property type="match status" value="1"/>
</dbReference>
<dbReference type="PANTHER" id="PTHR34069:SF2">
    <property type="entry name" value="BETA-KETOACYL-[ACYL-CARRIER-PROTEIN] SYNTHASE III"/>
    <property type="match status" value="1"/>
</dbReference>
<sequence>MACLNENVLKRNTTVHKTGIVSYGYGLPVCRLKVEEVLSVWRNADLRLVRDQLGITERAVLQPDEDVITLGALAAQQAVEQGGIAELDALYLGTCTNPYESRASAAVILEMLGSGYDAFCADVQFAGKSGTSALQIGHALVASGMARNALAIGADTINRNTAPGDLTEAYAGAGAAALLLGRDNLIAEFDGSFSCAADVADNIRPQGERYIRSGMGLGSDKNSIGLEEQTARAVHGLFKKLGTSSHDYDYAVFQQNLVSTPRSLGRHLGFEPRQIEPGIYAGSVGDTGSASPLLGLINVLDQARPGQKILLSSYGFGAGSDAIALTVTDAILAYQQRTKPLRKVLENKVYVDYGTSIKYEFKYLRADYALTAYL</sequence>
<dbReference type="GO" id="GO:0044550">
    <property type="term" value="P:secondary metabolite biosynthetic process"/>
    <property type="evidence" value="ECO:0007669"/>
    <property type="project" value="TreeGrafter"/>
</dbReference>
<evidence type="ECO:0000313" key="2">
    <source>
        <dbReference type="EMBL" id="BBT16737.1"/>
    </source>
</evidence>
<proteinExistence type="predicted"/>
<dbReference type="InterPro" id="IPR013751">
    <property type="entry name" value="ACP_syn_III_N"/>
</dbReference>
<dbReference type="AlphaFoldDB" id="A0A6S5RR26"/>
<dbReference type="GO" id="GO:0006633">
    <property type="term" value="P:fatty acid biosynthetic process"/>
    <property type="evidence" value="ECO:0007669"/>
    <property type="project" value="InterPro"/>
</dbReference>
<dbReference type="GO" id="GO:0004315">
    <property type="term" value="F:3-oxoacyl-[acyl-carrier-protein] synthase activity"/>
    <property type="evidence" value="ECO:0007669"/>
    <property type="project" value="InterPro"/>
</dbReference>
<organism evidence="2 3">
    <name type="scientific">Metapseudomonas otitidis</name>
    <dbReference type="NCBI Taxonomy" id="319939"/>
    <lineage>
        <taxon>Bacteria</taxon>
        <taxon>Pseudomonadati</taxon>
        <taxon>Pseudomonadota</taxon>
        <taxon>Gammaproteobacteria</taxon>
        <taxon>Pseudomonadales</taxon>
        <taxon>Pseudomonadaceae</taxon>
        <taxon>Metapseudomonas</taxon>
    </lineage>
</organism>
<dbReference type="InterPro" id="IPR016039">
    <property type="entry name" value="Thiolase-like"/>
</dbReference>
<protein>
    <submittedName>
        <fullName evidence="2">Hydroxymethylglutaryl-CoA synthase</fullName>
    </submittedName>
</protein>
<dbReference type="Gene3D" id="3.40.47.10">
    <property type="match status" value="1"/>
</dbReference>
<reference evidence="2 3" key="1">
    <citation type="submission" date="2019-12" db="EMBL/GenBank/DDBJ databases">
        <title>complete genome sequences of Pseudomonas otitidis str. WP8-S17-CRE-03 isolated from wastewater treatment plant effluent.</title>
        <authorList>
            <person name="Sekizuka T."/>
            <person name="Itokawa K."/>
            <person name="Yatsu K."/>
            <person name="Inamine Y."/>
            <person name="Kuroda M."/>
        </authorList>
    </citation>
    <scope>NUCLEOTIDE SEQUENCE [LARGE SCALE GENOMIC DNA]</scope>
    <source>
        <strain evidence="2 3">WP8-S17-CRE-03</strain>
    </source>
</reference>
<dbReference type="Proteomes" id="UP000515591">
    <property type="component" value="Chromosome"/>
</dbReference>
<evidence type="ECO:0000313" key="3">
    <source>
        <dbReference type="Proteomes" id="UP000515591"/>
    </source>
</evidence>
<dbReference type="PANTHER" id="PTHR34069">
    <property type="entry name" value="3-OXOACYL-[ACYL-CARRIER-PROTEIN] SYNTHASE 3"/>
    <property type="match status" value="1"/>
</dbReference>
<evidence type="ECO:0000259" key="1">
    <source>
        <dbReference type="Pfam" id="PF08545"/>
    </source>
</evidence>
<gene>
    <name evidence="2" type="ORF">WP8S17C03_27860</name>
</gene>
<dbReference type="CDD" id="cd00827">
    <property type="entry name" value="init_cond_enzymes"/>
    <property type="match status" value="1"/>
</dbReference>